<evidence type="ECO:0000313" key="4">
    <source>
        <dbReference type="Proteomes" id="UP000001477"/>
    </source>
</evidence>
<organism evidence="3 4">
    <name type="scientific">Agathobacter rectalis (strain ATCC 33656 / DSM 3377 / JCM 17463 / KCTC 5835 / VPI 0990)</name>
    <name type="common">Eubacterium rectale</name>
    <dbReference type="NCBI Taxonomy" id="515619"/>
    <lineage>
        <taxon>Bacteria</taxon>
        <taxon>Bacillati</taxon>
        <taxon>Bacillota</taxon>
        <taxon>Clostridia</taxon>
        <taxon>Lachnospirales</taxon>
        <taxon>Lachnospiraceae</taxon>
        <taxon>Agathobacter</taxon>
    </lineage>
</organism>
<dbReference type="EMBL" id="CP001107">
    <property type="protein sequence ID" value="ACR75356.1"/>
    <property type="molecule type" value="Genomic_DNA"/>
</dbReference>
<evidence type="ECO:0000259" key="2">
    <source>
        <dbReference type="SMART" id="SM00278"/>
    </source>
</evidence>
<dbReference type="Gene3D" id="3.10.560.10">
    <property type="entry name" value="Outer membrane lipoprotein wza domain like"/>
    <property type="match status" value="1"/>
</dbReference>
<dbReference type="InterPro" id="IPR010994">
    <property type="entry name" value="RuvA_2-like"/>
</dbReference>
<name>C4Z9D4_AGARV</name>
<proteinExistence type="predicted"/>
<dbReference type="GO" id="GO:0003677">
    <property type="term" value="F:DNA binding"/>
    <property type="evidence" value="ECO:0007669"/>
    <property type="project" value="UniProtKB-KW"/>
</dbReference>
<keyword evidence="3" id="KW-0238">DNA-binding</keyword>
<dbReference type="PANTHER" id="PTHR21180">
    <property type="entry name" value="ENDONUCLEASE/EXONUCLEASE/PHOSPHATASE FAMILY DOMAIN-CONTAINING PROTEIN 1"/>
    <property type="match status" value="1"/>
</dbReference>
<sequence>MILIKGDHMKKIILLSAFILTIAFGLCGCKKDDATVHFASETEQTAVVSSDVNRQPVDSKEKKASSDGEQEQKAKDTADDTDESTEWCVYICGQVANPGVYRVKPGARVCELVDMAGGMLDTADKSFWNLASELYDGQMLYFPTVEELKSDHIPEGTYTTGIDGSLMKGGAEEHIGVKDGKLNINTATVEQLMALSGIGESKAKSIVEDRAKNGLFSSIEDITRVSGIGETMFNKIKDDITVN</sequence>
<dbReference type="GO" id="GO:0006281">
    <property type="term" value="P:DNA repair"/>
    <property type="evidence" value="ECO:0007669"/>
    <property type="project" value="InterPro"/>
</dbReference>
<feature type="domain" description="Helix-hairpin-helix DNA-binding motif class 1" evidence="2">
    <location>
        <begin position="220"/>
        <end position="239"/>
    </location>
</feature>
<accession>C4Z9D4</accession>
<reference evidence="3 4" key="1">
    <citation type="journal article" date="2009" name="Proc. Natl. Acad. Sci. U.S.A.">
        <title>Characterizing a model human gut microbiota composed of members of its two dominant bacterial phyla.</title>
        <authorList>
            <person name="Mahowald M.A."/>
            <person name="Rey F.E."/>
            <person name="Seedorf H."/>
            <person name="Turnbaugh P.J."/>
            <person name="Fulton R.S."/>
            <person name="Wollam A."/>
            <person name="Shah N."/>
            <person name="Wang C."/>
            <person name="Magrini V."/>
            <person name="Wilson R.K."/>
            <person name="Cantarel B.L."/>
            <person name="Coutinho P.M."/>
            <person name="Henrissat B."/>
            <person name="Crock L.W."/>
            <person name="Russell A."/>
            <person name="Verberkmoes N.C."/>
            <person name="Hettich R.L."/>
            <person name="Gordon J.I."/>
        </authorList>
    </citation>
    <scope>NUCLEOTIDE SEQUENCE [LARGE SCALE GENOMIC DNA]</scope>
    <source>
        <strain evidence="4">ATCC 33656 / DSM 3377 / JCM 17463 / KCTC 5835 / LMG 30912 / VPI 0990</strain>
    </source>
</reference>
<dbReference type="AlphaFoldDB" id="C4Z9D4"/>
<dbReference type="NCBIfam" id="TIGR00426">
    <property type="entry name" value="competence protein ComEA helix-hairpin-helix repeat region"/>
    <property type="match status" value="1"/>
</dbReference>
<dbReference type="InterPro" id="IPR051675">
    <property type="entry name" value="Endo/Exo/Phosphatase_dom_1"/>
</dbReference>
<dbReference type="Proteomes" id="UP000001477">
    <property type="component" value="Chromosome"/>
</dbReference>
<evidence type="ECO:0000256" key="1">
    <source>
        <dbReference type="SAM" id="MobiDB-lite"/>
    </source>
</evidence>
<dbReference type="PaxDb" id="515619-EUBREC_1612"/>
<evidence type="ECO:0000313" key="3">
    <source>
        <dbReference type="EMBL" id="ACR75356.1"/>
    </source>
</evidence>
<dbReference type="InterPro" id="IPR004509">
    <property type="entry name" value="Competence_ComEA_HhH"/>
</dbReference>
<dbReference type="Pfam" id="PF12836">
    <property type="entry name" value="HHH_3"/>
    <property type="match status" value="1"/>
</dbReference>
<dbReference type="InterPro" id="IPR003583">
    <property type="entry name" value="Hlx-hairpin-Hlx_DNA-bd_motif"/>
</dbReference>
<dbReference type="Gene3D" id="1.10.150.280">
    <property type="entry name" value="AF1531-like domain"/>
    <property type="match status" value="1"/>
</dbReference>
<dbReference type="GO" id="GO:0015628">
    <property type="term" value="P:protein secretion by the type II secretion system"/>
    <property type="evidence" value="ECO:0007669"/>
    <property type="project" value="TreeGrafter"/>
</dbReference>
<dbReference type="KEGG" id="ere:EUBREC_1612"/>
<dbReference type="Pfam" id="PF10531">
    <property type="entry name" value="SLBB"/>
    <property type="match status" value="1"/>
</dbReference>
<feature type="compositionally biased region" description="Basic and acidic residues" evidence="1">
    <location>
        <begin position="57"/>
        <end position="78"/>
    </location>
</feature>
<feature type="domain" description="Helix-hairpin-helix DNA-binding motif class 1" evidence="2">
    <location>
        <begin position="190"/>
        <end position="209"/>
    </location>
</feature>
<dbReference type="SMART" id="SM00278">
    <property type="entry name" value="HhH1"/>
    <property type="match status" value="2"/>
</dbReference>
<dbReference type="InterPro" id="IPR019554">
    <property type="entry name" value="Soluble_ligand-bd"/>
</dbReference>
<gene>
    <name evidence="3" type="ordered locus">EUBREC_1612</name>
</gene>
<dbReference type="SUPFAM" id="SSF142984">
    <property type="entry name" value="Nqo1 middle domain-like"/>
    <property type="match status" value="1"/>
</dbReference>
<dbReference type="PROSITE" id="PS51257">
    <property type="entry name" value="PROKAR_LIPOPROTEIN"/>
    <property type="match status" value="1"/>
</dbReference>
<dbReference type="SUPFAM" id="SSF47781">
    <property type="entry name" value="RuvA domain 2-like"/>
    <property type="match status" value="1"/>
</dbReference>
<dbReference type="GO" id="GO:0015627">
    <property type="term" value="C:type II protein secretion system complex"/>
    <property type="evidence" value="ECO:0007669"/>
    <property type="project" value="TreeGrafter"/>
</dbReference>
<dbReference type="PANTHER" id="PTHR21180:SF32">
    <property type="entry name" value="ENDONUCLEASE_EXONUCLEASE_PHOSPHATASE FAMILY DOMAIN-CONTAINING PROTEIN 1"/>
    <property type="match status" value="1"/>
</dbReference>
<dbReference type="STRING" id="515619.EUBREC_1612"/>
<feature type="region of interest" description="Disordered" evidence="1">
    <location>
        <begin position="47"/>
        <end position="79"/>
    </location>
</feature>
<protein>
    <submittedName>
        <fullName evidence="3">Unspecific high-affinity DNA-binding protein</fullName>
    </submittedName>
</protein>
<dbReference type="HOGENOM" id="CLU_052011_1_2_9"/>